<organism evidence="3 4">
    <name type="scientific">Plutella xylostella</name>
    <name type="common">Diamondback moth</name>
    <name type="synonym">Plutella maculipennis</name>
    <dbReference type="NCBI Taxonomy" id="51655"/>
    <lineage>
        <taxon>Eukaryota</taxon>
        <taxon>Metazoa</taxon>
        <taxon>Ecdysozoa</taxon>
        <taxon>Arthropoda</taxon>
        <taxon>Hexapoda</taxon>
        <taxon>Insecta</taxon>
        <taxon>Pterygota</taxon>
        <taxon>Neoptera</taxon>
        <taxon>Endopterygota</taxon>
        <taxon>Lepidoptera</taxon>
        <taxon>Glossata</taxon>
        <taxon>Ditrysia</taxon>
        <taxon>Yponomeutoidea</taxon>
        <taxon>Plutellidae</taxon>
        <taxon>Plutella</taxon>
    </lineage>
</organism>
<proteinExistence type="predicted"/>
<dbReference type="EMBL" id="CAJHNJ030000046">
    <property type="protein sequence ID" value="CAG9131754.1"/>
    <property type="molecule type" value="Genomic_DNA"/>
</dbReference>
<feature type="domain" description="Fatty acid desaturase" evidence="2">
    <location>
        <begin position="659"/>
        <end position="706"/>
    </location>
</feature>
<keyword evidence="4" id="KW-1185">Reference proteome</keyword>
<dbReference type="AlphaFoldDB" id="A0A8S4FVE0"/>
<dbReference type="PANTHER" id="PTHR12879">
    <property type="entry name" value="SPHINGOLIPID DELTA 4 DESATURASE/C-4 HYDROXYLASE PROTEIN DES2"/>
    <property type="match status" value="1"/>
</dbReference>
<feature type="region of interest" description="Disordered" evidence="1">
    <location>
        <begin position="235"/>
        <end position="259"/>
    </location>
</feature>
<evidence type="ECO:0000313" key="3">
    <source>
        <dbReference type="EMBL" id="CAG9131754.1"/>
    </source>
</evidence>
<feature type="compositionally biased region" description="Low complexity" evidence="1">
    <location>
        <begin position="235"/>
        <end position="253"/>
    </location>
</feature>
<dbReference type="CDD" id="cd01060">
    <property type="entry name" value="Membrane-FADS-like"/>
    <property type="match status" value="1"/>
</dbReference>
<feature type="compositionally biased region" description="Low complexity" evidence="1">
    <location>
        <begin position="51"/>
        <end position="62"/>
    </location>
</feature>
<dbReference type="CDD" id="cd03508">
    <property type="entry name" value="Delta4-sphingolipid-FADS-like"/>
    <property type="match status" value="1"/>
</dbReference>
<dbReference type="Proteomes" id="UP000653454">
    <property type="component" value="Unassembled WGS sequence"/>
</dbReference>
<evidence type="ECO:0000313" key="4">
    <source>
        <dbReference type="Proteomes" id="UP000653454"/>
    </source>
</evidence>
<sequence length="740" mass="84372">MGKKRKIRDAENDRIAKKIKLLENKLRRERRIISSDDSDSHGEEQVLPDLTPSSSPGTSPRSNIRMSLDMPSLLSPMQNTSPSEQPNPEPTTADVTVHEPGLPSDPGPSTTTGAPNEESEAQLEEDILQILGEAPQPDIVLGRNIHRDIASRWQDILLKGMTKESKEQLFKKYLIPANCHYLVAPILNPEAKAAVPDILAKRDCTLLQKQNQGSDSEETTEQTGRVIERTTTGAPTTRHTVRASASTSAQSAVADEEALPPVDTQTAKLKWNWAGHVCRMHPDRWAKIATEWVPGDGRRRRGRPRRRWRDDLDKFDNNWAEKKYPEIKQLFGYDPLFKWVVTAMVVTQLASFPLVARLSWGPLLLAAYCFGGVINHSLMLAIHEISHNLAFGHSRPLHNRLFGFFANLPIGIPISISFRKYHLEHHRYQGDEVLDTDLPTLIEAKLFNTTAGKCLWLLLQPFFYSFRPLIVRPKPPTPMELVNLVIQLFFDALVVKFFVRPKPPTPMELVNLVIQLFFDALVVKFFVRPKPPTPMELVNLVIQLFFDALVVKFFGWKVLGYMIYGSLMAMGLHPVAGHFVSEHYMFRKGFETYSYYGPLNWITFNVGYHNEHHDFPAVPGRRLPENSHFAVRWCYKYSVSALFSGVNLEVSRYDCLSRTALNSYYGPLNWITFNVGYHNEHHDFPAVPGRRLPEVKRIASEFYDNLPQHHSWTSVLYDFATDPEVGPYARVKRKHRGLDS</sequence>
<name>A0A8S4FVE0_PLUXY</name>
<dbReference type="GO" id="GO:0046513">
    <property type="term" value="P:ceramide biosynthetic process"/>
    <property type="evidence" value="ECO:0007669"/>
    <property type="project" value="TreeGrafter"/>
</dbReference>
<evidence type="ECO:0000256" key="1">
    <source>
        <dbReference type="SAM" id="MobiDB-lite"/>
    </source>
</evidence>
<gene>
    <name evidence="3" type="ORF">PLXY2_LOCUS10410</name>
</gene>
<feature type="domain" description="Fatty acid desaturase" evidence="2">
    <location>
        <begin position="359"/>
        <end position="636"/>
    </location>
</feature>
<protein>
    <submittedName>
        <fullName evidence="3">(diamondback moth) hypothetical protein</fullName>
    </submittedName>
</protein>
<feature type="compositionally biased region" description="Polar residues" evidence="1">
    <location>
        <begin position="75"/>
        <end position="86"/>
    </location>
</feature>
<reference evidence="3" key="1">
    <citation type="submission" date="2020-11" db="EMBL/GenBank/DDBJ databases">
        <authorList>
            <person name="Whiteford S."/>
        </authorList>
    </citation>
    <scope>NUCLEOTIDE SEQUENCE</scope>
</reference>
<comment type="caution">
    <text evidence="3">The sequence shown here is derived from an EMBL/GenBank/DDBJ whole genome shotgun (WGS) entry which is preliminary data.</text>
</comment>
<dbReference type="InterPro" id="IPR005804">
    <property type="entry name" value="FA_desaturase_dom"/>
</dbReference>
<dbReference type="InterPro" id="IPR011388">
    <property type="entry name" value="DES1/DES2"/>
</dbReference>
<dbReference type="PANTHER" id="PTHR12879:SF8">
    <property type="entry name" value="SPHINGOLIPID DELTA(4)-DESATURASE DES1"/>
    <property type="match status" value="1"/>
</dbReference>
<evidence type="ECO:0000259" key="2">
    <source>
        <dbReference type="Pfam" id="PF00487"/>
    </source>
</evidence>
<dbReference type="GO" id="GO:0042284">
    <property type="term" value="F:sphingolipid delta-4 desaturase activity"/>
    <property type="evidence" value="ECO:0007669"/>
    <property type="project" value="InterPro"/>
</dbReference>
<dbReference type="GO" id="GO:0016020">
    <property type="term" value="C:membrane"/>
    <property type="evidence" value="ECO:0007669"/>
    <property type="project" value="InterPro"/>
</dbReference>
<feature type="region of interest" description="Disordered" evidence="1">
    <location>
        <begin position="24"/>
        <end position="122"/>
    </location>
</feature>
<accession>A0A8S4FVE0</accession>
<feature type="compositionally biased region" description="Basic and acidic residues" evidence="1">
    <location>
        <begin position="24"/>
        <end position="44"/>
    </location>
</feature>
<dbReference type="Pfam" id="PF00487">
    <property type="entry name" value="FA_desaturase"/>
    <property type="match status" value="2"/>
</dbReference>